<keyword evidence="2" id="KW-0812">Transmembrane</keyword>
<evidence type="ECO:0000256" key="2">
    <source>
        <dbReference type="SAM" id="Phobius"/>
    </source>
</evidence>
<reference evidence="3 4" key="1">
    <citation type="submission" date="2019-03" db="EMBL/GenBank/DDBJ databases">
        <title>Genomic Encyclopedia of Type Strains, Phase IV (KMG-IV): sequencing the most valuable type-strain genomes for metagenomic binning, comparative biology and taxonomic classification.</title>
        <authorList>
            <person name="Goeker M."/>
        </authorList>
    </citation>
    <scope>NUCLEOTIDE SEQUENCE [LARGE SCALE GENOMIC DNA]</scope>
    <source>
        <strain evidence="3 4">DSM 28697</strain>
    </source>
</reference>
<dbReference type="EMBL" id="SNYJ01000001">
    <property type="protein sequence ID" value="TDQ42581.1"/>
    <property type="molecule type" value="Genomic_DNA"/>
</dbReference>
<proteinExistence type="predicted"/>
<protein>
    <submittedName>
        <fullName evidence="3">Uncharacterized protein</fullName>
    </submittedName>
</protein>
<feature type="region of interest" description="Disordered" evidence="1">
    <location>
        <begin position="1"/>
        <end position="25"/>
    </location>
</feature>
<dbReference type="AlphaFoldDB" id="A0A4R6U875"/>
<dbReference type="OrthoDB" id="2431540at2"/>
<feature type="compositionally biased region" description="Basic and acidic residues" evidence="1">
    <location>
        <begin position="1"/>
        <end position="16"/>
    </location>
</feature>
<organism evidence="3 4">
    <name type="scientific">Aureibacillus halotolerans</name>
    <dbReference type="NCBI Taxonomy" id="1508390"/>
    <lineage>
        <taxon>Bacteria</taxon>
        <taxon>Bacillati</taxon>
        <taxon>Bacillota</taxon>
        <taxon>Bacilli</taxon>
        <taxon>Bacillales</taxon>
        <taxon>Bacillaceae</taxon>
        <taxon>Aureibacillus</taxon>
    </lineage>
</organism>
<dbReference type="RefSeq" id="WP_133578430.1">
    <property type="nucleotide sequence ID" value="NZ_SNYJ01000001.1"/>
</dbReference>
<accession>A0A4R6U875</accession>
<dbReference type="Proteomes" id="UP000295632">
    <property type="component" value="Unassembled WGS sequence"/>
</dbReference>
<keyword evidence="2" id="KW-1133">Transmembrane helix</keyword>
<keyword evidence="2" id="KW-0472">Membrane</keyword>
<feature type="transmembrane region" description="Helical" evidence="2">
    <location>
        <begin position="43"/>
        <end position="63"/>
    </location>
</feature>
<evidence type="ECO:0000256" key="1">
    <source>
        <dbReference type="SAM" id="MobiDB-lite"/>
    </source>
</evidence>
<name>A0A4R6U875_9BACI</name>
<evidence type="ECO:0000313" key="3">
    <source>
        <dbReference type="EMBL" id="TDQ42581.1"/>
    </source>
</evidence>
<keyword evidence="4" id="KW-1185">Reference proteome</keyword>
<comment type="caution">
    <text evidence="3">The sequence shown here is derived from an EMBL/GenBank/DDBJ whole genome shotgun (WGS) entry which is preliminary data.</text>
</comment>
<sequence length="574" mass="63131">MFSKKDTGTATKDLRSKTSQRVQSEIAASVEPGATTSSKKPKIWMIVAAVVVVILAVSAIVFANQSKDNPKNAFFKAESAALQEMKDSFDESSGEAWDFQNRLLEEPSKSTLDISASVKGTGEMANDPTFQMLKPILDSSSLSITSGQNYDTEEMYAILDVIVGGTPFLSGEVSQTTEALGIKLPQFYQDYLYVPNDQFGDFARRIDPAYAGPDTVNLMTYFAMDYKALLPTEEEWDHLMTAYGKDYFYENISEEQFTAEDNQPFEQGDVSMDLRNITLQLEPEEVRTLIAGYLEKIKSDETVKSMVERQVTALNESMAQQAQLDPTMAGATINIEEMLSNWETSLDDAIAEVNDRELVLPSLTYTIKVDQDNNIIARNVNFEGEGTMTVVTQDVPTGDDTTSKVFDLQIKPADEASIGLRAETDVSKTEAGQQEVTKVLFNDESTEYTFDIKAIYGEGEEATDSYTLTFNDPNTNTPIIVTMDVASTIDNDAGTANDKIDLSLQADSIAPGMTFGLDLDSSIEITEDIGLPDPSQGTNLAELSDQELQQLMMELQTNASTFMQQFMGGFGAGF</sequence>
<evidence type="ECO:0000313" key="4">
    <source>
        <dbReference type="Proteomes" id="UP000295632"/>
    </source>
</evidence>
<gene>
    <name evidence="3" type="ORF">EV213_1019</name>
</gene>